<dbReference type="Pfam" id="PF14223">
    <property type="entry name" value="Retrotran_gag_2"/>
    <property type="match status" value="1"/>
</dbReference>
<proteinExistence type="predicted"/>
<comment type="caution">
    <text evidence="2">The sequence shown here is derived from an EMBL/GenBank/DDBJ whole genome shotgun (WGS) entry which is preliminary data.</text>
</comment>
<reference evidence="2 3" key="1">
    <citation type="submission" date="2024-05" db="EMBL/GenBank/DDBJ databases">
        <title>Haplotype-resolved chromosome-level genome assembly of Huyou (Citrus changshanensis).</title>
        <authorList>
            <person name="Miao C."/>
            <person name="Chen W."/>
            <person name="Wu Y."/>
            <person name="Wang L."/>
            <person name="Zhao S."/>
            <person name="Grierson D."/>
            <person name="Xu C."/>
            <person name="Chen K."/>
        </authorList>
    </citation>
    <scope>NUCLEOTIDE SEQUENCE [LARGE SCALE GENOMIC DNA]</scope>
    <source>
        <strain evidence="2">01-14</strain>
        <tissue evidence="2">Leaf</tissue>
    </source>
</reference>
<evidence type="ECO:0008006" key="4">
    <source>
        <dbReference type="Google" id="ProtNLM"/>
    </source>
</evidence>
<dbReference type="PANTHER" id="PTHR47481">
    <property type="match status" value="1"/>
</dbReference>
<name>A0AAP0QQN8_9ROSI</name>
<evidence type="ECO:0000313" key="2">
    <source>
        <dbReference type="EMBL" id="KAK9209007.1"/>
    </source>
</evidence>
<dbReference type="PANTHER" id="PTHR47481:SF10">
    <property type="entry name" value="COPIA-LIKE POLYPROTEIN_RETROTRANSPOSON"/>
    <property type="match status" value="1"/>
</dbReference>
<protein>
    <recommendedName>
        <fullName evidence="4">GAG-pre-integrase domain-containing protein</fullName>
    </recommendedName>
</protein>
<gene>
    <name evidence="2" type="ORF">WN944_001368</name>
</gene>
<dbReference type="Proteomes" id="UP001428341">
    <property type="component" value="Unassembled WGS sequence"/>
</dbReference>
<feature type="region of interest" description="Disordered" evidence="1">
    <location>
        <begin position="114"/>
        <end position="153"/>
    </location>
</feature>
<dbReference type="EMBL" id="JBCGBO010000004">
    <property type="protein sequence ID" value="KAK9209007.1"/>
    <property type="molecule type" value="Genomic_DNA"/>
</dbReference>
<evidence type="ECO:0000313" key="3">
    <source>
        <dbReference type="Proteomes" id="UP001428341"/>
    </source>
</evidence>
<accession>A0AAP0QQN8</accession>
<organism evidence="2 3">
    <name type="scientific">Citrus x changshan-huyou</name>
    <dbReference type="NCBI Taxonomy" id="2935761"/>
    <lineage>
        <taxon>Eukaryota</taxon>
        <taxon>Viridiplantae</taxon>
        <taxon>Streptophyta</taxon>
        <taxon>Embryophyta</taxon>
        <taxon>Tracheophyta</taxon>
        <taxon>Spermatophyta</taxon>
        <taxon>Magnoliopsida</taxon>
        <taxon>eudicotyledons</taxon>
        <taxon>Gunneridae</taxon>
        <taxon>Pentapetalae</taxon>
        <taxon>rosids</taxon>
        <taxon>malvids</taxon>
        <taxon>Sapindales</taxon>
        <taxon>Rutaceae</taxon>
        <taxon>Aurantioideae</taxon>
        <taxon>Citrus</taxon>
    </lineage>
</organism>
<keyword evidence="3" id="KW-1185">Reference proteome</keyword>
<dbReference type="AlphaFoldDB" id="A0AAP0QQN8"/>
<sequence length="501" mass="56711">MLPVTKEQELWLRDNLYSLKKGNIKLEEFLKKFKSICDNLAAIGKPILDEDKVFHLARSLGPKYSDFKTAMLTKPPYPNLKQFITALKNHEQTVMSHRQEEIEFTSRNQAFLGQRGRGRKPLGGRHGGQRREFNFPNNNPKTHKHQAAQKTSNIDTKKNEEAIIVCQICFKRGHSAAECWDRYEYDQDEIPQAFAAINRNNTTSDQSIYADSGATSHMVNNPAQLTNDFPCSLEFNANGFTVKNAQNQVLARGSRRGNLYVLDENEREALNAIKGNSVDADLWHKRLGHPNLSISQENNIFPSANDWHDVIKSTSNCDQEENHQATSTPARTHYCCDEDPNSHKESMHNKNSNNEGQEPILVMPSSPCIQNPNIEENISTPANPSQSQDITTPVLTERTQTHDLPDISNKLVIELPIQKDPHTFPTESIVNTHPMVTRHKLKQNPNLALQTSLVTEPKTLKSALRHPQWVAAMKDKLHALHQNNTWSLVPRPIDANIIGSK</sequence>
<evidence type="ECO:0000256" key="1">
    <source>
        <dbReference type="SAM" id="MobiDB-lite"/>
    </source>
</evidence>